<dbReference type="SMART" id="SM00401">
    <property type="entry name" value="ZnF_GATA"/>
    <property type="match status" value="1"/>
</dbReference>
<dbReference type="GO" id="GO:0000978">
    <property type="term" value="F:RNA polymerase II cis-regulatory region sequence-specific DNA binding"/>
    <property type="evidence" value="ECO:0007669"/>
    <property type="project" value="TreeGrafter"/>
</dbReference>
<dbReference type="InterPro" id="IPR000679">
    <property type="entry name" value="Znf_GATA"/>
</dbReference>
<dbReference type="CDD" id="cd00202">
    <property type="entry name" value="ZnF_GATA"/>
    <property type="match status" value="1"/>
</dbReference>
<evidence type="ECO:0000313" key="9">
    <source>
        <dbReference type="EMBL" id="KAJ2670204.1"/>
    </source>
</evidence>
<evidence type="ECO:0000256" key="1">
    <source>
        <dbReference type="ARBA" id="ARBA00004123"/>
    </source>
</evidence>
<keyword evidence="5" id="KW-0539">Nucleus</keyword>
<accession>A0A9W8KW01</accession>
<name>A0A9W8KW01_9FUNG</name>
<dbReference type="PANTHER" id="PTHR10071:SF281">
    <property type="entry name" value="BOX A-BINDING FACTOR-RELATED"/>
    <property type="match status" value="1"/>
</dbReference>
<dbReference type="Pfam" id="PF00320">
    <property type="entry name" value="GATA"/>
    <property type="match status" value="1"/>
</dbReference>
<dbReference type="PROSITE" id="PS50114">
    <property type="entry name" value="GATA_ZN_FINGER_2"/>
    <property type="match status" value="1"/>
</dbReference>
<feature type="compositionally biased region" description="Polar residues" evidence="7">
    <location>
        <begin position="1"/>
        <end position="10"/>
    </location>
</feature>
<protein>
    <recommendedName>
        <fullName evidence="8">GATA-type domain-containing protein</fullName>
    </recommendedName>
</protein>
<evidence type="ECO:0000256" key="3">
    <source>
        <dbReference type="ARBA" id="ARBA00022771"/>
    </source>
</evidence>
<reference evidence="9" key="1">
    <citation type="submission" date="2022-07" db="EMBL/GenBank/DDBJ databases">
        <title>Phylogenomic reconstructions and comparative analyses of Kickxellomycotina fungi.</title>
        <authorList>
            <person name="Reynolds N.K."/>
            <person name="Stajich J.E."/>
            <person name="Barry K."/>
            <person name="Grigoriev I.V."/>
            <person name="Crous P."/>
            <person name="Smith M.E."/>
        </authorList>
    </citation>
    <scope>NUCLEOTIDE SEQUENCE</scope>
    <source>
        <strain evidence="9">NRRL 3115</strain>
    </source>
</reference>
<keyword evidence="3 6" id="KW-0863">Zinc-finger</keyword>
<sequence length="303" mass="34231">MYTSNSNDATPANPHMGALAQHSLDPMPCENTTTPMVYPFHFSSQQCTYNTASTPTDILSQTSPMQFLPHLQFPMPISPPSSQQSAYCYQTTPPVSQNLATPLLYPPPPVPSQFLGGLPQPSNYLSIQATQIPEPVYGQVMIHDHQQYNITMQQMGISQHYFEQKRIEQEKELELQFHASIVDSKLVDQRPKIKTCSICNASETPTWRRHPKSGACVCNACGLYYKLHTRDREFTRNARGQKVVKRQPRGSAKKALRRTRALALEESTSMHQSHASQPPNPQTVPVNSTRQYNPLQLQQYSFE</sequence>
<keyword evidence="4" id="KW-0862">Zinc</keyword>
<dbReference type="GO" id="GO:0008270">
    <property type="term" value="F:zinc ion binding"/>
    <property type="evidence" value="ECO:0007669"/>
    <property type="project" value="UniProtKB-KW"/>
</dbReference>
<feature type="domain" description="GATA-type" evidence="8">
    <location>
        <begin position="190"/>
        <end position="246"/>
    </location>
</feature>
<feature type="region of interest" description="Disordered" evidence="7">
    <location>
        <begin position="1"/>
        <end position="21"/>
    </location>
</feature>
<evidence type="ECO:0000256" key="2">
    <source>
        <dbReference type="ARBA" id="ARBA00022723"/>
    </source>
</evidence>
<comment type="caution">
    <text evidence="9">The sequence shown here is derived from an EMBL/GenBank/DDBJ whole genome shotgun (WGS) entry which is preliminary data.</text>
</comment>
<dbReference type="SUPFAM" id="SSF57716">
    <property type="entry name" value="Glucocorticoid receptor-like (DNA-binding domain)"/>
    <property type="match status" value="1"/>
</dbReference>
<feature type="compositionally biased region" description="Polar residues" evidence="7">
    <location>
        <begin position="266"/>
        <end position="288"/>
    </location>
</feature>
<dbReference type="PROSITE" id="PS00344">
    <property type="entry name" value="GATA_ZN_FINGER_1"/>
    <property type="match status" value="1"/>
</dbReference>
<dbReference type="Proteomes" id="UP001151518">
    <property type="component" value="Unassembled WGS sequence"/>
</dbReference>
<dbReference type="Gene3D" id="3.30.50.10">
    <property type="entry name" value="Erythroid Transcription Factor GATA-1, subunit A"/>
    <property type="match status" value="1"/>
</dbReference>
<dbReference type="GO" id="GO:0005634">
    <property type="term" value="C:nucleus"/>
    <property type="evidence" value="ECO:0007669"/>
    <property type="project" value="UniProtKB-SubCell"/>
</dbReference>
<dbReference type="InterPro" id="IPR039355">
    <property type="entry name" value="Transcription_factor_GATA"/>
</dbReference>
<dbReference type="GO" id="GO:0000981">
    <property type="term" value="F:DNA-binding transcription factor activity, RNA polymerase II-specific"/>
    <property type="evidence" value="ECO:0007669"/>
    <property type="project" value="TreeGrafter"/>
</dbReference>
<dbReference type="AlphaFoldDB" id="A0A9W8KW01"/>
<organism evidence="9 10">
    <name type="scientific">Coemansia spiralis</name>
    <dbReference type="NCBI Taxonomy" id="417178"/>
    <lineage>
        <taxon>Eukaryota</taxon>
        <taxon>Fungi</taxon>
        <taxon>Fungi incertae sedis</taxon>
        <taxon>Zoopagomycota</taxon>
        <taxon>Kickxellomycotina</taxon>
        <taxon>Kickxellomycetes</taxon>
        <taxon>Kickxellales</taxon>
        <taxon>Kickxellaceae</taxon>
        <taxon>Coemansia</taxon>
    </lineage>
</organism>
<feature type="region of interest" description="Disordered" evidence="7">
    <location>
        <begin position="238"/>
        <end position="288"/>
    </location>
</feature>
<keyword evidence="2" id="KW-0479">Metal-binding</keyword>
<dbReference type="GO" id="GO:0045944">
    <property type="term" value="P:positive regulation of transcription by RNA polymerase II"/>
    <property type="evidence" value="ECO:0007669"/>
    <property type="project" value="TreeGrafter"/>
</dbReference>
<evidence type="ECO:0000259" key="8">
    <source>
        <dbReference type="PROSITE" id="PS50114"/>
    </source>
</evidence>
<evidence type="ECO:0000256" key="7">
    <source>
        <dbReference type="SAM" id="MobiDB-lite"/>
    </source>
</evidence>
<dbReference type="GO" id="GO:0000122">
    <property type="term" value="P:negative regulation of transcription by RNA polymerase II"/>
    <property type="evidence" value="ECO:0007669"/>
    <property type="project" value="TreeGrafter"/>
</dbReference>
<gene>
    <name evidence="9" type="ORF">GGI25_005924</name>
</gene>
<evidence type="ECO:0000313" key="10">
    <source>
        <dbReference type="Proteomes" id="UP001151518"/>
    </source>
</evidence>
<dbReference type="PANTHER" id="PTHR10071">
    <property type="entry name" value="TRANSCRIPTION FACTOR GATA FAMILY MEMBER"/>
    <property type="match status" value="1"/>
</dbReference>
<proteinExistence type="predicted"/>
<dbReference type="OrthoDB" id="515401at2759"/>
<dbReference type="EMBL" id="JANBTW010000130">
    <property type="protein sequence ID" value="KAJ2670204.1"/>
    <property type="molecule type" value="Genomic_DNA"/>
</dbReference>
<evidence type="ECO:0000256" key="6">
    <source>
        <dbReference type="PROSITE-ProRule" id="PRU00094"/>
    </source>
</evidence>
<feature type="compositionally biased region" description="Basic residues" evidence="7">
    <location>
        <begin position="242"/>
        <end position="260"/>
    </location>
</feature>
<dbReference type="InterPro" id="IPR013088">
    <property type="entry name" value="Znf_NHR/GATA"/>
</dbReference>
<comment type="subcellular location">
    <subcellularLocation>
        <location evidence="1">Nucleus</location>
    </subcellularLocation>
</comment>
<evidence type="ECO:0000256" key="4">
    <source>
        <dbReference type="ARBA" id="ARBA00022833"/>
    </source>
</evidence>
<evidence type="ECO:0000256" key="5">
    <source>
        <dbReference type="ARBA" id="ARBA00023242"/>
    </source>
</evidence>